<dbReference type="GO" id="GO:0003700">
    <property type="term" value="F:DNA-binding transcription factor activity"/>
    <property type="evidence" value="ECO:0007669"/>
    <property type="project" value="InterPro"/>
</dbReference>
<reference evidence="2 3" key="1">
    <citation type="submission" date="2019-10" db="EMBL/GenBank/DDBJ databases">
        <title>Unraveling microbial dark matter from salterns through culturing: the case of the genus Halosegnis.</title>
        <authorList>
            <person name="Duran-Viseras A."/>
            <person name="Andrei A.-S."/>
            <person name="Vera-Gargallo B."/>
            <person name="Ghai R."/>
            <person name="Sanchez-Porro C."/>
            <person name="Ventosa A."/>
        </authorList>
    </citation>
    <scope>NUCLEOTIDE SEQUENCE [LARGE SCALE GENOMIC DNA]</scope>
    <source>
        <strain evidence="2 3">F18-79</strain>
    </source>
</reference>
<gene>
    <name evidence="2" type="ORF">DM867_05950</name>
</gene>
<evidence type="ECO:0000313" key="2">
    <source>
        <dbReference type="EMBL" id="KAB7514658.1"/>
    </source>
</evidence>
<comment type="caution">
    <text evidence="2">The sequence shown here is derived from an EMBL/GenBank/DDBJ whole genome shotgun (WGS) entry which is preliminary data.</text>
</comment>
<evidence type="ECO:0000259" key="1">
    <source>
        <dbReference type="Pfam" id="PF12802"/>
    </source>
</evidence>
<sequence length="70" mass="8010">MAEISLNPTDHAILNLLNEGRCTPSYIAQQTDYTRGNIQNRLLRLVEHNYVNQLGGGLYELIEDPRKNIK</sequence>
<dbReference type="Pfam" id="PF12802">
    <property type="entry name" value="MarR_2"/>
    <property type="match status" value="1"/>
</dbReference>
<dbReference type="Gene3D" id="1.10.10.10">
    <property type="entry name" value="Winged helix-like DNA-binding domain superfamily/Winged helix DNA-binding domain"/>
    <property type="match status" value="1"/>
</dbReference>
<dbReference type="Proteomes" id="UP000326865">
    <property type="component" value="Unassembled WGS sequence"/>
</dbReference>
<accession>A0A5N5U836</accession>
<name>A0A5N5U836_9EURY</name>
<proteinExistence type="predicted"/>
<dbReference type="SUPFAM" id="SSF46785">
    <property type="entry name" value="Winged helix' DNA-binding domain"/>
    <property type="match status" value="1"/>
</dbReference>
<dbReference type="AlphaFoldDB" id="A0A5N5U836"/>
<dbReference type="EMBL" id="QKKZ01000002">
    <property type="protein sequence ID" value="KAB7514658.1"/>
    <property type="molecule type" value="Genomic_DNA"/>
</dbReference>
<dbReference type="InterPro" id="IPR036388">
    <property type="entry name" value="WH-like_DNA-bd_sf"/>
</dbReference>
<dbReference type="InterPro" id="IPR036390">
    <property type="entry name" value="WH_DNA-bd_sf"/>
</dbReference>
<dbReference type="InterPro" id="IPR000835">
    <property type="entry name" value="HTH_MarR-typ"/>
</dbReference>
<feature type="domain" description="HTH marR-type" evidence="1">
    <location>
        <begin position="6"/>
        <end position="51"/>
    </location>
</feature>
<protein>
    <submittedName>
        <fullName evidence="2">Winged helix-turn-helix transcriptional regulator</fullName>
    </submittedName>
</protein>
<organism evidence="2 3">
    <name type="scientific">Halosegnis rubeus</name>
    <dbReference type="NCBI Taxonomy" id="2212850"/>
    <lineage>
        <taxon>Archaea</taxon>
        <taxon>Methanobacteriati</taxon>
        <taxon>Methanobacteriota</taxon>
        <taxon>Stenosarchaea group</taxon>
        <taxon>Halobacteria</taxon>
        <taxon>Halobacteriales</taxon>
        <taxon>Natronomonadaceae</taxon>
        <taxon>Halosegnis</taxon>
    </lineage>
</organism>
<evidence type="ECO:0000313" key="3">
    <source>
        <dbReference type="Proteomes" id="UP000326865"/>
    </source>
</evidence>
<keyword evidence="3" id="KW-1185">Reference proteome</keyword>
<dbReference type="RefSeq" id="WP_152133908.1">
    <property type="nucleotide sequence ID" value="NZ_QKKZ01000002.1"/>
</dbReference>